<evidence type="ECO:0000313" key="11">
    <source>
        <dbReference type="Proteomes" id="UP000440578"/>
    </source>
</evidence>
<dbReference type="GO" id="GO:0034067">
    <property type="term" value="P:protein localization to Golgi apparatus"/>
    <property type="evidence" value="ECO:0007669"/>
    <property type="project" value="TreeGrafter"/>
</dbReference>
<gene>
    <name evidence="10" type="primary">SYS1_0</name>
    <name evidence="10" type="ORF">FJT64_017593</name>
</gene>
<evidence type="ECO:0000256" key="4">
    <source>
        <dbReference type="ARBA" id="ARBA00022692"/>
    </source>
</evidence>
<keyword evidence="8 9" id="KW-0472">Membrane</keyword>
<comment type="subcellular location">
    <subcellularLocation>
        <location evidence="1">Golgi apparatus membrane</location>
        <topology evidence="1">Multi-pass membrane protein</topology>
    </subcellularLocation>
</comment>
<dbReference type="InterPro" id="IPR019185">
    <property type="entry name" value="Integral_membrane_SYS1-rel"/>
</dbReference>
<evidence type="ECO:0000256" key="2">
    <source>
        <dbReference type="ARBA" id="ARBA00008160"/>
    </source>
</evidence>
<evidence type="ECO:0000256" key="5">
    <source>
        <dbReference type="ARBA" id="ARBA00022927"/>
    </source>
</evidence>
<name>A0A6A4WWW4_AMPAM</name>
<evidence type="ECO:0000313" key="10">
    <source>
        <dbReference type="EMBL" id="KAF0311587.1"/>
    </source>
</evidence>
<sequence>MGGHFRHTKWDPFLIISQIVCLQALYYLGLGIWLILMNFITGDLLSSDTVFNYQVLNLSEGHGRIISTAYVLNALFSALALWWVVQRTKLCLDFSCTTLLYHVLLCWAVSGRWPASATWWLVQVVCLGLACVGGEFLCMRTELAAIPVGLGGGRVDL</sequence>
<reference evidence="10 11" key="1">
    <citation type="submission" date="2019-07" db="EMBL/GenBank/DDBJ databases">
        <title>Draft genome assembly of a fouling barnacle, Amphibalanus amphitrite (Darwin, 1854): The first reference genome for Thecostraca.</title>
        <authorList>
            <person name="Kim W."/>
        </authorList>
    </citation>
    <scope>NUCLEOTIDE SEQUENCE [LARGE SCALE GENOMIC DNA]</scope>
    <source>
        <strain evidence="10">SNU_AA5</strain>
        <tissue evidence="10">Soma without cirri and trophi</tissue>
    </source>
</reference>
<feature type="transmembrane region" description="Helical" evidence="9">
    <location>
        <begin position="12"/>
        <end position="36"/>
    </location>
</feature>
<dbReference type="GO" id="GO:0043001">
    <property type="term" value="P:Golgi to plasma membrane protein transport"/>
    <property type="evidence" value="ECO:0007669"/>
    <property type="project" value="TreeGrafter"/>
</dbReference>
<dbReference type="GO" id="GO:0006895">
    <property type="term" value="P:Golgi to endosome transport"/>
    <property type="evidence" value="ECO:0007669"/>
    <property type="project" value="TreeGrafter"/>
</dbReference>
<dbReference type="OrthoDB" id="542931at2759"/>
<dbReference type="PANTHER" id="PTHR12952">
    <property type="entry name" value="SYS1"/>
    <property type="match status" value="1"/>
</dbReference>
<feature type="transmembrane region" description="Helical" evidence="9">
    <location>
        <begin position="65"/>
        <end position="85"/>
    </location>
</feature>
<dbReference type="GO" id="GO:0000139">
    <property type="term" value="C:Golgi membrane"/>
    <property type="evidence" value="ECO:0007669"/>
    <property type="project" value="UniProtKB-SubCell"/>
</dbReference>
<evidence type="ECO:0000256" key="9">
    <source>
        <dbReference type="SAM" id="Phobius"/>
    </source>
</evidence>
<keyword evidence="11" id="KW-1185">Reference proteome</keyword>
<organism evidence="10 11">
    <name type="scientific">Amphibalanus amphitrite</name>
    <name type="common">Striped barnacle</name>
    <name type="synonym">Balanus amphitrite</name>
    <dbReference type="NCBI Taxonomy" id="1232801"/>
    <lineage>
        <taxon>Eukaryota</taxon>
        <taxon>Metazoa</taxon>
        <taxon>Ecdysozoa</taxon>
        <taxon>Arthropoda</taxon>
        <taxon>Crustacea</taxon>
        <taxon>Multicrustacea</taxon>
        <taxon>Cirripedia</taxon>
        <taxon>Thoracica</taxon>
        <taxon>Thoracicalcarea</taxon>
        <taxon>Balanomorpha</taxon>
        <taxon>Balanoidea</taxon>
        <taxon>Balanidae</taxon>
        <taxon>Amphibalaninae</taxon>
        <taxon>Amphibalanus</taxon>
    </lineage>
</organism>
<keyword evidence="6 9" id="KW-1133">Transmembrane helix</keyword>
<dbReference type="Pfam" id="PF09801">
    <property type="entry name" value="SYS1"/>
    <property type="match status" value="1"/>
</dbReference>
<keyword evidence="7" id="KW-0333">Golgi apparatus</keyword>
<dbReference type="EMBL" id="VIIS01000227">
    <property type="protein sequence ID" value="KAF0311587.1"/>
    <property type="molecule type" value="Genomic_DNA"/>
</dbReference>
<comment type="similarity">
    <text evidence="2">Belongs to the SYS1 family.</text>
</comment>
<comment type="caution">
    <text evidence="10">The sequence shown here is derived from an EMBL/GenBank/DDBJ whole genome shotgun (WGS) entry which is preliminary data.</text>
</comment>
<keyword evidence="4 9" id="KW-0812">Transmembrane</keyword>
<evidence type="ECO:0000256" key="3">
    <source>
        <dbReference type="ARBA" id="ARBA00022448"/>
    </source>
</evidence>
<evidence type="ECO:0000256" key="1">
    <source>
        <dbReference type="ARBA" id="ARBA00004653"/>
    </source>
</evidence>
<dbReference type="GO" id="GO:0005802">
    <property type="term" value="C:trans-Golgi network"/>
    <property type="evidence" value="ECO:0007669"/>
    <property type="project" value="TreeGrafter"/>
</dbReference>
<accession>A0A6A4WWW4</accession>
<dbReference type="GO" id="GO:0005829">
    <property type="term" value="C:cytosol"/>
    <property type="evidence" value="ECO:0007669"/>
    <property type="project" value="GOC"/>
</dbReference>
<protein>
    <submittedName>
        <fullName evidence="10">Protein SYS1</fullName>
    </submittedName>
</protein>
<evidence type="ECO:0000256" key="6">
    <source>
        <dbReference type="ARBA" id="ARBA00022989"/>
    </source>
</evidence>
<proteinExistence type="inferred from homology"/>
<feature type="transmembrane region" description="Helical" evidence="9">
    <location>
        <begin position="92"/>
        <end position="111"/>
    </location>
</feature>
<evidence type="ECO:0000256" key="8">
    <source>
        <dbReference type="ARBA" id="ARBA00023136"/>
    </source>
</evidence>
<keyword evidence="5" id="KW-0653">Protein transport</keyword>
<dbReference type="Proteomes" id="UP000440578">
    <property type="component" value="Unassembled WGS sequence"/>
</dbReference>
<keyword evidence="3" id="KW-0813">Transport</keyword>
<dbReference type="AlphaFoldDB" id="A0A6A4WWW4"/>
<feature type="transmembrane region" description="Helical" evidence="9">
    <location>
        <begin position="117"/>
        <end position="138"/>
    </location>
</feature>
<evidence type="ECO:0000256" key="7">
    <source>
        <dbReference type="ARBA" id="ARBA00023034"/>
    </source>
</evidence>
<dbReference type="PANTHER" id="PTHR12952:SF0">
    <property type="entry name" value="PROTEIN SYS1 HOMOLOG"/>
    <property type="match status" value="1"/>
</dbReference>